<organism evidence="1 2">
    <name type="scientific">Lactonifactor longoviformis DSM 17459</name>
    <dbReference type="NCBI Taxonomy" id="1122155"/>
    <lineage>
        <taxon>Bacteria</taxon>
        <taxon>Bacillati</taxon>
        <taxon>Bacillota</taxon>
        <taxon>Clostridia</taxon>
        <taxon>Eubacteriales</taxon>
        <taxon>Clostridiaceae</taxon>
        <taxon>Lactonifactor</taxon>
    </lineage>
</organism>
<reference evidence="1 2" key="1">
    <citation type="submission" date="2016-11" db="EMBL/GenBank/DDBJ databases">
        <authorList>
            <person name="Jaros S."/>
            <person name="Januszkiewicz K."/>
            <person name="Wedrychowicz H."/>
        </authorList>
    </citation>
    <scope>NUCLEOTIDE SEQUENCE [LARGE SCALE GENOMIC DNA]</scope>
    <source>
        <strain evidence="1 2">DSM 17459</strain>
    </source>
</reference>
<protein>
    <recommendedName>
        <fullName evidence="3">DUF4364 family protein</fullName>
    </recommendedName>
</protein>
<evidence type="ECO:0000313" key="2">
    <source>
        <dbReference type="Proteomes" id="UP000184245"/>
    </source>
</evidence>
<dbReference type="InterPro" id="IPR036388">
    <property type="entry name" value="WH-like_DNA-bd_sf"/>
</dbReference>
<dbReference type="STRING" id="1122155.SAMN02745158_00647"/>
<dbReference type="SUPFAM" id="SSF46785">
    <property type="entry name" value="Winged helix' DNA-binding domain"/>
    <property type="match status" value="1"/>
</dbReference>
<proteinExistence type="predicted"/>
<evidence type="ECO:0000313" key="1">
    <source>
        <dbReference type="EMBL" id="SHE49717.1"/>
    </source>
</evidence>
<sequence length="170" mass="20070">MAEPLTLYKLIILYMLDKVNFPLTNSQISEFILDKGYTTYFHIQEAINQLIDSELLEMSTVRNSSRYRITPKGEETIHYFQNEISPEIQEEIIEFFNSHAYELRNEVSTIADYYKKNADEYEVRCQVIERQSYLIDMTLTVPTKEAATTICSRWQEKSQEIYAHIMGELL</sequence>
<dbReference type="RefSeq" id="WP_072848955.1">
    <property type="nucleotide sequence ID" value="NZ_FQVI01000002.1"/>
</dbReference>
<dbReference type="OrthoDB" id="9783597at2"/>
<dbReference type="InterPro" id="IPR025374">
    <property type="entry name" value="DUF4364"/>
</dbReference>
<name>A0A1M4TZE3_9CLOT</name>
<dbReference type="InterPro" id="IPR036390">
    <property type="entry name" value="WH_DNA-bd_sf"/>
</dbReference>
<dbReference type="Gene3D" id="1.10.10.10">
    <property type="entry name" value="Winged helix-like DNA-binding domain superfamily/Winged helix DNA-binding domain"/>
    <property type="match status" value="1"/>
</dbReference>
<dbReference type="AlphaFoldDB" id="A0A1M4TZE3"/>
<dbReference type="Proteomes" id="UP000184245">
    <property type="component" value="Unassembled WGS sequence"/>
</dbReference>
<accession>A0A1M4TZE3</accession>
<keyword evidence="2" id="KW-1185">Reference proteome</keyword>
<dbReference type="Pfam" id="PF14277">
    <property type="entry name" value="DUF4364"/>
    <property type="match status" value="1"/>
</dbReference>
<evidence type="ECO:0008006" key="3">
    <source>
        <dbReference type="Google" id="ProtNLM"/>
    </source>
</evidence>
<gene>
    <name evidence="1" type="ORF">SAMN02745158_00647</name>
</gene>
<dbReference type="EMBL" id="FQVI01000002">
    <property type="protein sequence ID" value="SHE49717.1"/>
    <property type="molecule type" value="Genomic_DNA"/>
</dbReference>